<evidence type="ECO:0000313" key="3">
    <source>
        <dbReference type="Proteomes" id="UP000504632"/>
    </source>
</evidence>
<feature type="signal peptide" evidence="1">
    <location>
        <begin position="1"/>
        <end position="16"/>
    </location>
</feature>
<feature type="domain" description="C-type lectin" evidence="2">
    <location>
        <begin position="145"/>
        <end position="259"/>
    </location>
</feature>
<proteinExistence type="predicted"/>
<dbReference type="InterPro" id="IPR016186">
    <property type="entry name" value="C-type_lectin-like/link_sf"/>
</dbReference>
<dbReference type="PANTHER" id="PTHR45784">
    <property type="entry name" value="C-TYPE LECTIN DOMAIN FAMILY 20 MEMBER A-RELATED"/>
    <property type="match status" value="1"/>
</dbReference>
<dbReference type="Gene3D" id="3.10.100.10">
    <property type="entry name" value="Mannose-Binding Protein A, subunit A"/>
    <property type="match status" value="3"/>
</dbReference>
<dbReference type="GeneID" id="115816435"/>
<dbReference type="FunCoup" id="A0A6J2VTI7">
    <property type="interactions" value="30"/>
</dbReference>
<evidence type="ECO:0000256" key="1">
    <source>
        <dbReference type="SAM" id="SignalP"/>
    </source>
</evidence>
<keyword evidence="1" id="KW-0732">Signal</keyword>
<dbReference type="SUPFAM" id="SSF56436">
    <property type="entry name" value="C-type lectin-like"/>
    <property type="match status" value="3"/>
</dbReference>
<feature type="chain" id="PRO_5027115958" evidence="1">
    <location>
        <begin position="17"/>
        <end position="383"/>
    </location>
</feature>
<sequence length="383" mass="45074">MLFLTGLFILCARVPRQYHFVNELKNWTEAQTYCREHYTDLATINNKEDIDELIKSVDINNDDIQLQQGHVWIGLQRGDSEKWLWSLEETKFFRNGEMEFENWVERSPDTKGQNEDCVEMTHHGDWNAQDCEKTSAFMCYDERKVSSDRYILINQAKTWTEAQSYCREHHTDLVSVRNQTENNMTKNEMMGHNPVWIGLFRRSWVWSDQSGSVFKNWAETQPDNNPNEDCGIIWVTGEESYERRMGDWYCNTTDKFVCHENQLILISESLTWSEALNYCREHHVDLVSVHSEKIQKWVMKRVEKASTAHVWLGLRYSCTLGFWFWVSGESSCYQNWAPGNGTVVEECVNEGRTGAVETRGVKQWISLPENTRLNFICSNYEED</sequence>
<keyword evidence="3" id="KW-1185">Reference proteome</keyword>
<dbReference type="InterPro" id="IPR016187">
    <property type="entry name" value="CTDL_fold"/>
</dbReference>
<dbReference type="Proteomes" id="UP000504632">
    <property type="component" value="Chromosome 7"/>
</dbReference>
<organism evidence="3 4">
    <name type="scientific">Chanos chanos</name>
    <name type="common">Milkfish</name>
    <name type="synonym">Mugil chanos</name>
    <dbReference type="NCBI Taxonomy" id="29144"/>
    <lineage>
        <taxon>Eukaryota</taxon>
        <taxon>Metazoa</taxon>
        <taxon>Chordata</taxon>
        <taxon>Craniata</taxon>
        <taxon>Vertebrata</taxon>
        <taxon>Euteleostomi</taxon>
        <taxon>Actinopterygii</taxon>
        <taxon>Neopterygii</taxon>
        <taxon>Teleostei</taxon>
        <taxon>Ostariophysi</taxon>
        <taxon>Gonorynchiformes</taxon>
        <taxon>Chanidae</taxon>
        <taxon>Chanos</taxon>
    </lineage>
</organism>
<dbReference type="CDD" id="cd00037">
    <property type="entry name" value="CLECT"/>
    <property type="match status" value="1"/>
</dbReference>
<evidence type="ECO:0000259" key="2">
    <source>
        <dbReference type="PROSITE" id="PS50041"/>
    </source>
</evidence>
<dbReference type="PANTHER" id="PTHR45784:SF3">
    <property type="entry name" value="C-TYPE LECTIN DOMAIN FAMILY 4 MEMBER K-LIKE-RELATED"/>
    <property type="match status" value="1"/>
</dbReference>
<dbReference type="PROSITE" id="PS50041">
    <property type="entry name" value="C_TYPE_LECTIN_2"/>
    <property type="match status" value="3"/>
</dbReference>
<accession>A0A6J2VTI7</accession>
<dbReference type="Pfam" id="PF00059">
    <property type="entry name" value="Lectin_C"/>
    <property type="match status" value="3"/>
</dbReference>
<reference evidence="4" key="1">
    <citation type="submission" date="2025-08" db="UniProtKB">
        <authorList>
            <consortium name="RefSeq"/>
        </authorList>
    </citation>
    <scope>IDENTIFICATION</scope>
</reference>
<evidence type="ECO:0000313" key="4">
    <source>
        <dbReference type="RefSeq" id="XP_030635248.1"/>
    </source>
</evidence>
<dbReference type="AlphaFoldDB" id="A0A6J2VTI7"/>
<feature type="domain" description="C-type lectin" evidence="2">
    <location>
        <begin position="267"/>
        <end position="378"/>
    </location>
</feature>
<protein>
    <submittedName>
        <fullName evidence="4">C-type mannose receptor 2-like</fullName>
    </submittedName>
</protein>
<feature type="domain" description="C-type lectin" evidence="2">
    <location>
        <begin position="18"/>
        <end position="140"/>
    </location>
</feature>
<dbReference type="InterPro" id="IPR001304">
    <property type="entry name" value="C-type_lectin-like"/>
</dbReference>
<dbReference type="RefSeq" id="XP_030635248.1">
    <property type="nucleotide sequence ID" value="XM_030779388.1"/>
</dbReference>
<gene>
    <name evidence="4" type="primary">LOC115816435</name>
</gene>
<name>A0A6J2VTI7_CHACN</name>
<dbReference type="SMART" id="SM00034">
    <property type="entry name" value="CLECT"/>
    <property type="match status" value="3"/>
</dbReference>
<dbReference type="InParanoid" id="A0A6J2VTI7"/>
<dbReference type="OrthoDB" id="6067009at2759"/>